<protein>
    <submittedName>
        <fullName evidence="1">Uncharacterized protein</fullName>
    </submittedName>
</protein>
<gene>
    <name evidence="1" type="ORF">GAY76_01925</name>
</gene>
<evidence type="ECO:0000313" key="2">
    <source>
        <dbReference type="Proteomes" id="UP000462922"/>
    </source>
</evidence>
<dbReference type="AlphaFoldDB" id="A0A7J5RZJ4"/>
<name>A0A7J5RZJ4_PHOVU</name>
<organism evidence="1 2">
    <name type="scientific">Phocaeicola vulgatus</name>
    <name type="common">Bacteroides vulgatus</name>
    <dbReference type="NCBI Taxonomy" id="821"/>
    <lineage>
        <taxon>Bacteria</taxon>
        <taxon>Pseudomonadati</taxon>
        <taxon>Bacteroidota</taxon>
        <taxon>Bacteroidia</taxon>
        <taxon>Bacteroidales</taxon>
        <taxon>Bacteroidaceae</taxon>
        <taxon>Phocaeicola</taxon>
    </lineage>
</organism>
<proteinExistence type="predicted"/>
<dbReference type="Proteomes" id="UP000462922">
    <property type="component" value="Unassembled WGS sequence"/>
</dbReference>
<comment type="caution">
    <text evidence="1">The sequence shown here is derived from an EMBL/GenBank/DDBJ whole genome shotgun (WGS) entry which is preliminary data.</text>
</comment>
<dbReference type="EMBL" id="WDAX01000002">
    <property type="protein sequence ID" value="KAB6577057.1"/>
    <property type="molecule type" value="Genomic_DNA"/>
</dbReference>
<evidence type="ECO:0000313" key="1">
    <source>
        <dbReference type="EMBL" id="KAB6577057.1"/>
    </source>
</evidence>
<accession>A0A7J5RZJ4</accession>
<sequence length="64" mass="7192">SIASKIGAKGLNLSLAARNVGYIYNSLPNNVHPESVRGNRSAEFRIRGYEPYIRNYTFTINAEF</sequence>
<feature type="non-terminal residue" evidence="1">
    <location>
        <position position="1"/>
    </location>
</feature>
<reference evidence="1 2" key="1">
    <citation type="journal article" date="2019" name="Nat. Med.">
        <title>A library of human gut bacterial isolates paired with longitudinal multiomics data enables mechanistic microbiome research.</title>
        <authorList>
            <person name="Poyet M."/>
            <person name="Groussin M."/>
            <person name="Gibbons S.M."/>
            <person name="Avila-Pacheco J."/>
            <person name="Jiang X."/>
            <person name="Kearney S.M."/>
            <person name="Perrotta A.R."/>
            <person name="Berdy B."/>
            <person name="Zhao S."/>
            <person name="Lieberman T.D."/>
            <person name="Swanson P.K."/>
            <person name="Smith M."/>
            <person name="Roesemann S."/>
            <person name="Alexander J.E."/>
            <person name="Rich S.A."/>
            <person name="Livny J."/>
            <person name="Vlamakis H."/>
            <person name="Clish C."/>
            <person name="Bullock K."/>
            <person name="Deik A."/>
            <person name="Scott J."/>
            <person name="Pierce K.A."/>
            <person name="Xavier R.J."/>
            <person name="Alm E.J."/>
        </authorList>
    </citation>
    <scope>NUCLEOTIDE SEQUENCE [LARGE SCALE GENOMIC DNA]</scope>
    <source>
        <strain evidence="1 2">BIOML-A110</strain>
    </source>
</reference>